<reference evidence="8 9" key="1">
    <citation type="submission" date="2018-08" db="EMBL/GenBank/DDBJ databases">
        <title>A genome reference for cultivated species of the human gut microbiota.</title>
        <authorList>
            <person name="Zou Y."/>
            <person name="Xue W."/>
            <person name="Luo G."/>
        </authorList>
    </citation>
    <scope>NUCLEOTIDE SEQUENCE [LARGE SCALE GENOMIC DNA]</scope>
    <source>
        <strain evidence="8 9">AF37-4</strain>
    </source>
</reference>
<dbReference type="InterPro" id="IPR051202">
    <property type="entry name" value="Peptidase_C40"/>
</dbReference>
<evidence type="ECO:0000313" key="8">
    <source>
        <dbReference type="EMBL" id="RHL47903.1"/>
    </source>
</evidence>
<dbReference type="Pfam" id="PF00877">
    <property type="entry name" value="NLPC_P60"/>
    <property type="match status" value="1"/>
</dbReference>
<dbReference type="PROSITE" id="PS51935">
    <property type="entry name" value="NLPC_P60"/>
    <property type="match status" value="1"/>
</dbReference>
<dbReference type="RefSeq" id="WP_118379058.1">
    <property type="nucleotide sequence ID" value="NZ_CABJDQ010000001.1"/>
</dbReference>
<feature type="transmembrane region" description="Helical" evidence="6">
    <location>
        <begin position="229"/>
        <end position="259"/>
    </location>
</feature>
<sequence>MNIKRVDDKKMEIHKKEKSTIKAKQTGKPKAKKMTIHAKDGIKNTARTGIGTARRKVISHVDGGEEIDGALMASQRAVSGTRKTVRSAKEMADIAKRIKRVNKGKKLARKKAVKQSKKIAKKVPKKVVKTTTKESAKFAAKETTKAATKVAGTVAGTVGTGPAGSLVGIAVGEAVGIKMDAADVKHTNRIRKLKYFRDKLQSQDMQTDSLGKLVKDLFKKKFSMVAKYVVKYMIIFLLLLLVLVAIVAVPVVAIVAVAYNSPLAIFLPPLESGDTVQSVSSAYMADFNREITSLATEHKDHDKGQIIYVDYEGTGTPNNLYDIVCVYMVKYGYENIAINMNETNKQNLKMVFDDMCTYTTETTTQKVKKKTKRTLNVKVTMKTYTDMISEYSFGTEQAEMLNQLMGSDSRAQLGFGTASNGGTSRTDAKSSLTDGEIKSITDKITDTKTKQVCTFALTKVGYPYSQQLRDSENYYDCSSLAYYAWQSAGISIKYGGSNTAAAEAEYCAKNGKTVSPKDMKPGDLIFYSFTNNGRYKNISHVAIYIGNGKIVEAVDENHGVVYGNFYNKGLVMIGTPKKK</sequence>
<dbReference type="SUPFAM" id="SSF54001">
    <property type="entry name" value="Cysteine proteinases"/>
    <property type="match status" value="1"/>
</dbReference>
<protein>
    <submittedName>
        <fullName evidence="8">Hydrolase</fullName>
    </submittedName>
</protein>
<dbReference type="InterPro" id="IPR000064">
    <property type="entry name" value="NLP_P60_dom"/>
</dbReference>
<proteinExistence type="inferred from homology"/>
<accession>A0A415LH66</accession>
<evidence type="ECO:0000256" key="4">
    <source>
        <dbReference type="ARBA" id="ARBA00022807"/>
    </source>
</evidence>
<evidence type="ECO:0000313" key="9">
    <source>
        <dbReference type="Proteomes" id="UP000283314"/>
    </source>
</evidence>
<keyword evidence="2" id="KW-0645">Protease</keyword>
<keyword evidence="6" id="KW-1133">Transmembrane helix</keyword>
<evidence type="ECO:0000259" key="7">
    <source>
        <dbReference type="PROSITE" id="PS51935"/>
    </source>
</evidence>
<evidence type="ECO:0000256" key="5">
    <source>
        <dbReference type="SAM" id="MobiDB-lite"/>
    </source>
</evidence>
<dbReference type="PANTHER" id="PTHR47053:SF1">
    <property type="entry name" value="MUREIN DD-ENDOPEPTIDASE MEPH-RELATED"/>
    <property type="match status" value="1"/>
</dbReference>
<dbReference type="GeneID" id="66465664"/>
<name>A0A415LH66_9FIRM</name>
<evidence type="ECO:0000256" key="2">
    <source>
        <dbReference type="ARBA" id="ARBA00022670"/>
    </source>
</evidence>
<evidence type="ECO:0000256" key="3">
    <source>
        <dbReference type="ARBA" id="ARBA00022801"/>
    </source>
</evidence>
<dbReference type="GO" id="GO:0008234">
    <property type="term" value="F:cysteine-type peptidase activity"/>
    <property type="evidence" value="ECO:0007669"/>
    <property type="project" value="UniProtKB-KW"/>
</dbReference>
<evidence type="ECO:0000256" key="6">
    <source>
        <dbReference type="SAM" id="Phobius"/>
    </source>
</evidence>
<dbReference type="AlphaFoldDB" id="A0A415LH66"/>
<dbReference type="EMBL" id="QROT01000001">
    <property type="protein sequence ID" value="RHL47903.1"/>
    <property type="molecule type" value="Genomic_DNA"/>
</dbReference>
<feature type="region of interest" description="Disordered" evidence="5">
    <location>
        <begin position="1"/>
        <end position="35"/>
    </location>
</feature>
<organism evidence="8 9">
    <name type="scientific">Eubacterium ventriosum</name>
    <dbReference type="NCBI Taxonomy" id="39496"/>
    <lineage>
        <taxon>Bacteria</taxon>
        <taxon>Bacillati</taxon>
        <taxon>Bacillota</taxon>
        <taxon>Clostridia</taxon>
        <taxon>Eubacteriales</taxon>
        <taxon>Eubacteriaceae</taxon>
        <taxon>Eubacterium</taxon>
    </lineage>
</organism>
<dbReference type="InterPro" id="IPR038765">
    <property type="entry name" value="Papain-like_cys_pep_sf"/>
</dbReference>
<comment type="similarity">
    <text evidence="1">Belongs to the peptidase C40 family.</text>
</comment>
<gene>
    <name evidence="8" type="ORF">DW018_00255</name>
</gene>
<dbReference type="GO" id="GO:0006508">
    <property type="term" value="P:proteolysis"/>
    <property type="evidence" value="ECO:0007669"/>
    <property type="project" value="UniProtKB-KW"/>
</dbReference>
<feature type="compositionally biased region" description="Basic and acidic residues" evidence="5">
    <location>
        <begin position="1"/>
        <end position="20"/>
    </location>
</feature>
<feature type="domain" description="NlpC/P60" evidence="7">
    <location>
        <begin position="446"/>
        <end position="579"/>
    </location>
</feature>
<keyword evidence="4" id="KW-0788">Thiol protease</keyword>
<keyword evidence="6" id="KW-0472">Membrane</keyword>
<dbReference type="Gene3D" id="3.90.1720.10">
    <property type="entry name" value="endopeptidase domain like (from Nostoc punctiforme)"/>
    <property type="match status" value="1"/>
</dbReference>
<evidence type="ECO:0000256" key="1">
    <source>
        <dbReference type="ARBA" id="ARBA00007074"/>
    </source>
</evidence>
<comment type="caution">
    <text evidence="8">The sequence shown here is derived from an EMBL/GenBank/DDBJ whole genome shotgun (WGS) entry which is preliminary data.</text>
</comment>
<feature type="compositionally biased region" description="Basic residues" evidence="5">
    <location>
        <begin position="25"/>
        <end position="35"/>
    </location>
</feature>
<dbReference type="Proteomes" id="UP000283314">
    <property type="component" value="Unassembled WGS sequence"/>
</dbReference>
<keyword evidence="3 8" id="KW-0378">Hydrolase</keyword>
<keyword evidence="6" id="KW-0812">Transmembrane</keyword>
<dbReference type="PANTHER" id="PTHR47053">
    <property type="entry name" value="MUREIN DD-ENDOPEPTIDASE MEPH-RELATED"/>
    <property type="match status" value="1"/>
</dbReference>